<feature type="transmembrane region" description="Helical" evidence="10">
    <location>
        <begin position="108"/>
        <end position="128"/>
    </location>
</feature>
<sequence>MALSLVLACGFVIDVIGIHALFGAFVVGIIMYKGGPFASVLIEKFEDIVFGLFLSLYFVSSGLKKNVTAIEGAQLWGLLVLVIFTAYFGKKFGTLIVSMIFKVLKREAFALGFLMNTKGLVEFIVLNIGKDRKVLNDWTFAISVLMALFMTFITTPIVMAVYKPARKFAPYKHRTIQRKDLDIEFRVLACFNSN</sequence>
<dbReference type="OrthoDB" id="785371at2759"/>
<accession>A0A7J7N756</accession>
<dbReference type="PANTHER" id="PTHR32468:SF81">
    <property type="entry name" value="CATION_H(+) ANTIPORTER 19"/>
    <property type="match status" value="1"/>
</dbReference>
<dbReference type="GO" id="GO:0006813">
    <property type="term" value="P:potassium ion transport"/>
    <property type="evidence" value="ECO:0007669"/>
    <property type="project" value="UniProtKB-KW"/>
</dbReference>
<feature type="transmembrane region" description="Helical" evidence="10">
    <location>
        <begin position="6"/>
        <end position="32"/>
    </location>
</feature>
<evidence type="ECO:0000313" key="13">
    <source>
        <dbReference type="Proteomes" id="UP000541444"/>
    </source>
</evidence>
<reference evidence="12 13" key="1">
    <citation type="journal article" date="2020" name="IScience">
        <title>Genome Sequencing of the Endangered Kingdonia uniflora (Circaeasteraceae, Ranunculales) Reveals Potential Mechanisms of Evolutionary Specialization.</title>
        <authorList>
            <person name="Sun Y."/>
            <person name="Deng T."/>
            <person name="Zhang A."/>
            <person name="Moore M.J."/>
            <person name="Landis J.B."/>
            <person name="Lin N."/>
            <person name="Zhang H."/>
            <person name="Zhang X."/>
            <person name="Huang J."/>
            <person name="Zhang X."/>
            <person name="Sun H."/>
            <person name="Wang H."/>
        </authorList>
    </citation>
    <scope>NUCLEOTIDE SEQUENCE [LARGE SCALE GENOMIC DNA]</scope>
    <source>
        <strain evidence="12">TB1705</strain>
        <tissue evidence="12">Leaf</tissue>
    </source>
</reference>
<evidence type="ECO:0000256" key="6">
    <source>
        <dbReference type="ARBA" id="ARBA00022989"/>
    </source>
</evidence>
<evidence type="ECO:0000256" key="7">
    <source>
        <dbReference type="ARBA" id="ARBA00023065"/>
    </source>
</evidence>
<dbReference type="GO" id="GO:0016020">
    <property type="term" value="C:membrane"/>
    <property type="evidence" value="ECO:0007669"/>
    <property type="project" value="UniProtKB-SubCell"/>
</dbReference>
<keyword evidence="3" id="KW-0633">Potassium transport</keyword>
<evidence type="ECO:0000256" key="8">
    <source>
        <dbReference type="ARBA" id="ARBA00023136"/>
    </source>
</evidence>
<dbReference type="InterPro" id="IPR038770">
    <property type="entry name" value="Na+/solute_symporter_sf"/>
</dbReference>
<keyword evidence="6 10" id="KW-1133">Transmembrane helix</keyword>
<name>A0A7J7N756_9MAGN</name>
<evidence type="ECO:0000313" key="12">
    <source>
        <dbReference type="EMBL" id="KAF6162882.1"/>
    </source>
</evidence>
<dbReference type="GO" id="GO:0015297">
    <property type="term" value="F:antiporter activity"/>
    <property type="evidence" value="ECO:0007669"/>
    <property type="project" value="InterPro"/>
</dbReference>
<evidence type="ECO:0000256" key="4">
    <source>
        <dbReference type="ARBA" id="ARBA00022692"/>
    </source>
</evidence>
<keyword evidence="8 10" id="KW-0472">Membrane</keyword>
<dbReference type="InterPro" id="IPR006153">
    <property type="entry name" value="Cation/H_exchanger_TM"/>
</dbReference>
<feature type="transmembrane region" description="Helical" evidence="10">
    <location>
        <begin position="75"/>
        <end position="101"/>
    </location>
</feature>
<evidence type="ECO:0000256" key="3">
    <source>
        <dbReference type="ARBA" id="ARBA00022538"/>
    </source>
</evidence>
<dbReference type="InterPro" id="IPR050794">
    <property type="entry name" value="CPA2_transporter"/>
</dbReference>
<keyword evidence="5" id="KW-0630">Potassium</keyword>
<dbReference type="GO" id="GO:0012505">
    <property type="term" value="C:endomembrane system"/>
    <property type="evidence" value="ECO:0007669"/>
    <property type="project" value="TreeGrafter"/>
</dbReference>
<keyword evidence="7" id="KW-0406">Ion transport</keyword>
<comment type="subcellular location">
    <subcellularLocation>
        <location evidence="1">Membrane</location>
        <topology evidence="1">Multi-pass membrane protein</topology>
    </subcellularLocation>
</comment>
<evidence type="ECO:0000256" key="2">
    <source>
        <dbReference type="ARBA" id="ARBA00022448"/>
    </source>
</evidence>
<dbReference type="Proteomes" id="UP000541444">
    <property type="component" value="Unassembled WGS sequence"/>
</dbReference>
<keyword evidence="4 10" id="KW-0812">Transmembrane</keyword>
<protein>
    <recommendedName>
        <fullName evidence="11">Cation/H+ exchanger transmembrane domain-containing protein</fullName>
    </recommendedName>
</protein>
<dbReference type="AlphaFoldDB" id="A0A7J7N756"/>
<evidence type="ECO:0000256" key="1">
    <source>
        <dbReference type="ARBA" id="ARBA00004141"/>
    </source>
</evidence>
<comment type="similarity">
    <text evidence="9">Belongs to the monovalent cation:proton antiporter 2 (CPA2) transporter (TC 2.A.37) family. CHX (TC 2.A.37.4) subfamily.</text>
</comment>
<evidence type="ECO:0000256" key="9">
    <source>
        <dbReference type="ARBA" id="ARBA00038341"/>
    </source>
</evidence>
<evidence type="ECO:0000256" key="10">
    <source>
        <dbReference type="SAM" id="Phobius"/>
    </source>
</evidence>
<feature type="transmembrane region" description="Helical" evidence="10">
    <location>
        <begin position="140"/>
        <end position="162"/>
    </location>
</feature>
<dbReference type="GO" id="GO:0006885">
    <property type="term" value="P:regulation of pH"/>
    <property type="evidence" value="ECO:0007669"/>
    <property type="project" value="TreeGrafter"/>
</dbReference>
<evidence type="ECO:0000256" key="5">
    <source>
        <dbReference type="ARBA" id="ARBA00022958"/>
    </source>
</evidence>
<gene>
    <name evidence="12" type="ORF">GIB67_021031</name>
</gene>
<organism evidence="12 13">
    <name type="scientific">Kingdonia uniflora</name>
    <dbReference type="NCBI Taxonomy" id="39325"/>
    <lineage>
        <taxon>Eukaryota</taxon>
        <taxon>Viridiplantae</taxon>
        <taxon>Streptophyta</taxon>
        <taxon>Embryophyta</taxon>
        <taxon>Tracheophyta</taxon>
        <taxon>Spermatophyta</taxon>
        <taxon>Magnoliopsida</taxon>
        <taxon>Ranunculales</taxon>
        <taxon>Circaeasteraceae</taxon>
        <taxon>Kingdonia</taxon>
    </lineage>
</organism>
<keyword evidence="2" id="KW-0813">Transport</keyword>
<keyword evidence="13" id="KW-1185">Reference proteome</keyword>
<comment type="caution">
    <text evidence="12">The sequence shown here is derived from an EMBL/GenBank/DDBJ whole genome shotgun (WGS) entry which is preliminary data.</text>
</comment>
<dbReference type="PANTHER" id="PTHR32468">
    <property type="entry name" value="CATION/H + ANTIPORTER"/>
    <property type="match status" value="1"/>
</dbReference>
<dbReference type="Gene3D" id="1.20.1530.20">
    <property type="match status" value="1"/>
</dbReference>
<feature type="domain" description="Cation/H+ exchanger transmembrane" evidence="11">
    <location>
        <begin position="2"/>
        <end position="158"/>
    </location>
</feature>
<dbReference type="EMBL" id="JACGCM010001009">
    <property type="protein sequence ID" value="KAF6162882.1"/>
    <property type="molecule type" value="Genomic_DNA"/>
</dbReference>
<proteinExistence type="inferred from homology"/>
<evidence type="ECO:0000259" key="11">
    <source>
        <dbReference type="Pfam" id="PF00999"/>
    </source>
</evidence>
<dbReference type="GO" id="GO:1902600">
    <property type="term" value="P:proton transmembrane transport"/>
    <property type="evidence" value="ECO:0007669"/>
    <property type="project" value="InterPro"/>
</dbReference>
<dbReference type="Pfam" id="PF00999">
    <property type="entry name" value="Na_H_Exchanger"/>
    <property type="match status" value="1"/>
</dbReference>
<feature type="transmembrane region" description="Helical" evidence="10">
    <location>
        <begin position="44"/>
        <end position="63"/>
    </location>
</feature>